<dbReference type="CDD" id="cd02870">
    <property type="entry name" value="PseudoU_synth_RsuA_like"/>
    <property type="match status" value="1"/>
</dbReference>
<dbReference type="InterPro" id="IPR020103">
    <property type="entry name" value="PsdUridine_synth_cat_dom_sf"/>
</dbReference>
<evidence type="ECO:0000313" key="8">
    <source>
        <dbReference type="Proteomes" id="UP000193136"/>
    </source>
</evidence>
<dbReference type="InterPro" id="IPR018496">
    <property type="entry name" value="PsdUridine_synth_RsuA/RluB_CS"/>
</dbReference>
<protein>
    <recommendedName>
        <fullName evidence="5">Pseudouridine synthase</fullName>
        <ecNumber evidence="5">5.4.99.-</ecNumber>
    </recommendedName>
</protein>
<dbReference type="InterPro" id="IPR042092">
    <property type="entry name" value="PsdUridine_s_RsuA/RluB/E/F_cat"/>
</dbReference>
<dbReference type="OrthoDB" id="9807213at2"/>
<dbReference type="PROSITE" id="PS01149">
    <property type="entry name" value="PSI_RSU"/>
    <property type="match status" value="1"/>
</dbReference>
<dbReference type="FunFam" id="3.30.70.1560:FF:000001">
    <property type="entry name" value="Pseudouridine synthase"/>
    <property type="match status" value="1"/>
</dbReference>
<dbReference type="STRING" id="1969733.B5V00_00065"/>
<dbReference type="SMART" id="SM00363">
    <property type="entry name" value="S4"/>
    <property type="match status" value="1"/>
</dbReference>
<dbReference type="PROSITE" id="PS50889">
    <property type="entry name" value="S4"/>
    <property type="match status" value="1"/>
</dbReference>
<dbReference type="EC" id="5.4.99.-" evidence="5"/>
<keyword evidence="3 5" id="KW-0413">Isomerase</keyword>
<proteinExistence type="inferred from homology"/>
<dbReference type="Gene3D" id="3.30.70.580">
    <property type="entry name" value="Pseudouridine synthase I, catalytic domain, N-terminal subdomain"/>
    <property type="match status" value="1"/>
</dbReference>
<evidence type="ECO:0000256" key="2">
    <source>
        <dbReference type="ARBA" id="ARBA00022884"/>
    </source>
</evidence>
<dbReference type="PANTHER" id="PTHR47683:SF2">
    <property type="entry name" value="RNA-BINDING S4 DOMAIN-CONTAINING PROTEIN"/>
    <property type="match status" value="1"/>
</dbReference>
<reference evidence="7 8" key="1">
    <citation type="submission" date="2017-03" db="EMBL/GenBank/DDBJ databases">
        <title>Genome sequence of Geothermobacter sp. EPR-M, Deep-Sea Iron Reducer.</title>
        <authorList>
            <person name="Tully B."/>
            <person name="Savalia P."/>
            <person name="Abuyen K."/>
            <person name="Baughan C."/>
            <person name="Romero E."/>
            <person name="Ronkowski C."/>
            <person name="Torres B."/>
            <person name="Tremblay J."/>
            <person name="Trujillo A."/>
            <person name="Tyler M."/>
            <person name="Perez-Rodriguez I."/>
            <person name="Amend J."/>
        </authorList>
    </citation>
    <scope>NUCLEOTIDE SEQUENCE [LARGE SCALE GENOMIC DNA]</scope>
    <source>
        <strain evidence="7 8">EPR-M</strain>
    </source>
</reference>
<accession>A0A1X0YDQ3</accession>
<sequence>MAERLQKVIAAAGLCSRRTAEEWIRAGRVTVNGEMPNLGCRVDPAVDVVLVDGRPLPGAAEKVTLLLNKPTGCVTTVSDPQGRRTVLDLLPPHLPRLFPVGRLDYNTEGLLLLTNDGELAQHLAHPRHKVEKTYLVRIRGAVTAEIRRKLERGVALADGITAPAVVRVRGSSGGHAWLEITIREGRNRQVRRMCEAVGLSVSRLKRIRLGFLDLGDLPTGKMRILNAGEIDRLKSL</sequence>
<evidence type="ECO:0000313" key="7">
    <source>
        <dbReference type="EMBL" id="ORJ63298.1"/>
    </source>
</evidence>
<dbReference type="InterPro" id="IPR000748">
    <property type="entry name" value="PsdUridine_synth_RsuA/RluB/E/F"/>
</dbReference>
<dbReference type="Pfam" id="PF01479">
    <property type="entry name" value="S4"/>
    <property type="match status" value="1"/>
</dbReference>
<dbReference type="GO" id="GO:0005829">
    <property type="term" value="C:cytosol"/>
    <property type="evidence" value="ECO:0007669"/>
    <property type="project" value="UniProtKB-ARBA"/>
</dbReference>
<keyword evidence="2 4" id="KW-0694">RNA-binding</keyword>
<dbReference type="PANTHER" id="PTHR47683">
    <property type="entry name" value="PSEUDOURIDINE SYNTHASE FAMILY PROTEIN-RELATED"/>
    <property type="match status" value="1"/>
</dbReference>
<comment type="caution">
    <text evidence="7">The sequence shown here is derived from an EMBL/GenBank/DDBJ whole genome shotgun (WGS) entry which is preliminary data.</text>
</comment>
<evidence type="ECO:0000256" key="3">
    <source>
        <dbReference type="ARBA" id="ARBA00023235"/>
    </source>
</evidence>
<dbReference type="InterPro" id="IPR020094">
    <property type="entry name" value="TruA/RsuA/RluB/E/F_N"/>
</dbReference>
<organism evidence="7 8">
    <name type="scientific">Geothermobacter hydrogeniphilus</name>
    <dbReference type="NCBI Taxonomy" id="1969733"/>
    <lineage>
        <taxon>Bacteria</taxon>
        <taxon>Pseudomonadati</taxon>
        <taxon>Thermodesulfobacteriota</taxon>
        <taxon>Desulfuromonadia</taxon>
        <taxon>Desulfuromonadales</taxon>
        <taxon>Geothermobacteraceae</taxon>
        <taxon>Geothermobacter</taxon>
    </lineage>
</organism>
<feature type="domain" description="RNA-binding S4" evidence="6">
    <location>
        <begin position="3"/>
        <end position="64"/>
    </location>
</feature>
<dbReference type="Proteomes" id="UP000193136">
    <property type="component" value="Unassembled WGS sequence"/>
</dbReference>
<evidence type="ECO:0000256" key="1">
    <source>
        <dbReference type="ARBA" id="ARBA00008348"/>
    </source>
</evidence>
<dbReference type="InterPro" id="IPR002942">
    <property type="entry name" value="S4_RNA-bd"/>
</dbReference>
<dbReference type="SUPFAM" id="SSF55120">
    <property type="entry name" value="Pseudouridine synthase"/>
    <property type="match status" value="1"/>
</dbReference>
<comment type="similarity">
    <text evidence="1 5">Belongs to the pseudouridine synthase RsuA family.</text>
</comment>
<dbReference type="EMBL" id="NAAD01000001">
    <property type="protein sequence ID" value="ORJ63298.1"/>
    <property type="molecule type" value="Genomic_DNA"/>
</dbReference>
<evidence type="ECO:0000259" key="6">
    <source>
        <dbReference type="SMART" id="SM00363"/>
    </source>
</evidence>
<evidence type="ECO:0000256" key="5">
    <source>
        <dbReference type="RuleBase" id="RU003887"/>
    </source>
</evidence>
<dbReference type="InterPro" id="IPR036986">
    <property type="entry name" value="S4_RNA-bd_sf"/>
</dbReference>
<dbReference type="FunFam" id="3.10.290.10:FF:000003">
    <property type="entry name" value="Pseudouridine synthase"/>
    <property type="match status" value="1"/>
</dbReference>
<dbReference type="InterPro" id="IPR050343">
    <property type="entry name" value="RsuA_PseudoU_synthase"/>
</dbReference>
<dbReference type="SUPFAM" id="SSF55174">
    <property type="entry name" value="Alpha-L RNA-binding motif"/>
    <property type="match status" value="1"/>
</dbReference>
<dbReference type="GO" id="GO:0000455">
    <property type="term" value="P:enzyme-directed rRNA pseudouridine synthesis"/>
    <property type="evidence" value="ECO:0007669"/>
    <property type="project" value="UniProtKB-ARBA"/>
</dbReference>
<dbReference type="GO" id="GO:0120159">
    <property type="term" value="F:rRNA pseudouridine synthase activity"/>
    <property type="evidence" value="ECO:0007669"/>
    <property type="project" value="UniProtKB-ARBA"/>
</dbReference>
<dbReference type="Gene3D" id="3.10.290.10">
    <property type="entry name" value="RNA-binding S4 domain"/>
    <property type="match status" value="1"/>
</dbReference>
<dbReference type="Pfam" id="PF00849">
    <property type="entry name" value="PseudoU_synth_2"/>
    <property type="match status" value="1"/>
</dbReference>
<evidence type="ECO:0000256" key="4">
    <source>
        <dbReference type="PROSITE-ProRule" id="PRU00182"/>
    </source>
</evidence>
<dbReference type="GO" id="GO:0003723">
    <property type="term" value="F:RNA binding"/>
    <property type="evidence" value="ECO:0007669"/>
    <property type="project" value="UniProtKB-KW"/>
</dbReference>
<dbReference type="Gene3D" id="3.30.70.1560">
    <property type="entry name" value="Alpha-L RNA-binding motif"/>
    <property type="match status" value="1"/>
</dbReference>
<dbReference type="CDD" id="cd00165">
    <property type="entry name" value="S4"/>
    <property type="match status" value="1"/>
</dbReference>
<name>A0A1X0YDQ3_9BACT</name>
<gene>
    <name evidence="7" type="ORF">B5V00_00065</name>
</gene>
<keyword evidence="8" id="KW-1185">Reference proteome</keyword>
<dbReference type="InterPro" id="IPR006145">
    <property type="entry name" value="PsdUridine_synth_RsuA/RluA"/>
</dbReference>
<dbReference type="AlphaFoldDB" id="A0A1X0YDQ3"/>
<dbReference type="RefSeq" id="WP_085008246.1">
    <property type="nucleotide sequence ID" value="NZ_NAAD01000001.1"/>
</dbReference>
<dbReference type="NCBIfam" id="TIGR00093">
    <property type="entry name" value="pseudouridine synthase"/>
    <property type="match status" value="1"/>
</dbReference>